<evidence type="ECO:0000313" key="3">
    <source>
        <dbReference type="EMBL" id="KAJ8028885.1"/>
    </source>
</evidence>
<gene>
    <name evidence="3" type="ORF">HOLleu_28137</name>
</gene>
<feature type="region of interest" description="Disordered" evidence="1">
    <location>
        <begin position="1228"/>
        <end position="1712"/>
    </location>
</feature>
<keyword evidence="4" id="KW-1185">Reference proteome</keyword>
<keyword evidence="3" id="KW-0255">Endonuclease</keyword>
<dbReference type="PANTHER" id="PTHR21541">
    <property type="entry name" value="BTB POZ DOMAIN CONTAINING 12"/>
    <property type="match status" value="1"/>
</dbReference>
<feature type="compositionally biased region" description="Basic and acidic residues" evidence="1">
    <location>
        <begin position="1039"/>
        <end position="1049"/>
    </location>
</feature>
<reference evidence="3" key="1">
    <citation type="submission" date="2021-10" db="EMBL/GenBank/DDBJ databases">
        <title>Tropical sea cucumber genome reveals ecological adaptation and Cuvierian tubules defense mechanism.</title>
        <authorList>
            <person name="Chen T."/>
        </authorList>
    </citation>
    <scope>NUCLEOTIDE SEQUENCE</scope>
    <source>
        <strain evidence="3">Nanhai2018</strain>
        <tissue evidence="3">Muscle</tissue>
    </source>
</reference>
<feature type="compositionally biased region" description="Polar residues" evidence="1">
    <location>
        <begin position="1455"/>
        <end position="1472"/>
    </location>
</feature>
<feature type="compositionally biased region" description="Basic residues" evidence="1">
    <location>
        <begin position="1180"/>
        <end position="1190"/>
    </location>
</feature>
<dbReference type="GO" id="GO:0004519">
    <property type="term" value="F:endonuclease activity"/>
    <property type="evidence" value="ECO:0007669"/>
    <property type="project" value="UniProtKB-KW"/>
</dbReference>
<dbReference type="PANTHER" id="PTHR21541:SF3">
    <property type="entry name" value="STRUCTURE-SPECIFIC ENDONUCLEASE SUBUNIT SLX4"/>
    <property type="match status" value="1"/>
</dbReference>
<feature type="region of interest" description="Disordered" evidence="1">
    <location>
        <begin position="690"/>
        <end position="717"/>
    </location>
</feature>
<feature type="compositionally biased region" description="Basic residues" evidence="1">
    <location>
        <begin position="144"/>
        <end position="153"/>
    </location>
</feature>
<keyword evidence="3" id="KW-0540">Nuclease</keyword>
<feature type="region of interest" description="Disordered" evidence="1">
    <location>
        <begin position="1"/>
        <end position="30"/>
    </location>
</feature>
<dbReference type="SMART" id="SM00225">
    <property type="entry name" value="BTB"/>
    <property type="match status" value="1"/>
</dbReference>
<feature type="compositionally biased region" description="Basic and acidic residues" evidence="1">
    <location>
        <begin position="69"/>
        <end position="78"/>
    </location>
</feature>
<feature type="compositionally biased region" description="Polar residues" evidence="1">
    <location>
        <begin position="1050"/>
        <end position="1060"/>
    </location>
</feature>
<feature type="compositionally biased region" description="Polar residues" evidence="1">
    <location>
        <begin position="2057"/>
        <end position="2072"/>
    </location>
</feature>
<dbReference type="Pfam" id="PF02178">
    <property type="entry name" value="AT_hook"/>
    <property type="match status" value="4"/>
</dbReference>
<feature type="compositionally biased region" description="Basic and acidic residues" evidence="1">
    <location>
        <begin position="1378"/>
        <end position="1392"/>
    </location>
</feature>
<feature type="compositionally biased region" description="Polar residues" evidence="1">
    <location>
        <begin position="1397"/>
        <end position="1413"/>
    </location>
</feature>
<feature type="domain" description="BTB" evidence="2">
    <location>
        <begin position="746"/>
        <end position="814"/>
    </location>
</feature>
<feature type="region of interest" description="Disordered" evidence="1">
    <location>
        <begin position="1962"/>
        <end position="2034"/>
    </location>
</feature>
<organism evidence="3 4">
    <name type="scientific">Holothuria leucospilota</name>
    <name type="common">Black long sea cucumber</name>
    <name type="synonym">Mertensiothuria leucospilota</name>
    <dbReference type="NCBI Taxonomy" id="206669"/>
    <lineage>
        <taxon>Eukaryota</taxon>
        <taxon>Metazoa</taxon>
        <taxon>Echinodermata</taxon>
        <taxon>Eleutherozoa</taxon>
        <taxon>Echinozoa</taxon>
        <taxon>Holothuroidea</taxon>
        <taxon>Aspidochirotacea</taxon>
        <taxon>Aspidochirotida</taxon>
        <taxon>Holothuriidae</taxon>
        <taxon>Holothuria</taxon>
    </lineage>
</organism>
<dbReference type="EMBL" id="JAIZAY010000014">
    <property type="protein sequence ID" value="KAJ8028885.1"/>
    <property type="molecule type" value="Genomic_DNA"/>
</dbReference>
<feature type="compositionally biased region" description="Basic and acidic residues" evidence="1">
    <location>
        <begin position="978"/>
        <end position="1017"/>
    </location>
</feature>
<protein>
    <submittedName>
        <fullName evidence="3">Structure-specific endonuclease subunit SLX4</fullName>
    </submittedName>
</protein>
<feature type="compositionally biased region" description="Basic and acidic residues" evidence="1">
    <location>
        <begin position="1109"/>
        <end position="1124"/>
    </location>
</feature>
<dbReference type="GO" id="GO:0000712">
    <property type="term" value="P:resolution of meiotic recombination intermediates"/>
    <property type="evidence" value="ECO:0007669"/>
    <property type="project" value="TreeGrafter"/>
</dbReference>
<feature type="region of interest" description="Disordered" evidence="1">
    <location>
        <begin position="421"/>
        <end position="530"/>
    </location>
</feature>
<feature type="compositionally biased region" description="Basic and acidic residues" evidence="1">
    <location>
        <begin position="1523"/>
        <end position="1535"/>
    </location>
</feature>
<keyword evidence="3" id="KW-0378">Hydrolase</keyword>
<feature type="compositionally biased region" description="Basic residues" evidence="1">
    <location>
        <begin position="1306"/>
        <end position="1315"/>
    </location>
</feature>
<feature type="compositionally biased region" description="Low complexity" evidence="1">
    <location>
        <begin position="1342"/>
        <end position="1355"/>
    </location>
</feature>
<dbReference type="Proteomes" id="UP001152320">
    <property type="component" value="Chromosome 14"/>
</dbReference>
<dbReference type="InterPro" id="IPR011333">
    <property type="entry name" value="SKP1/BTB/POZ_sf"/>
</dbReference>
<dbReference type="Gene3D" id="3.30.710.10">
    <property type="entry name" value="Potassium Channel Kv1.1, Chain A"/>
    <property type="match status" value="1"/>
</dbReference>
<feature type="compositionally biased region" description="Basic and acidic residues" evidence="1">
    <location>
        <begin position="173"/>
        <end position="194"/>
    </location>
</feature>
<feature type="compositionally biased region" description="Basic and acidic residues" evidence="1">
    <location>
        <begin position="1473"/>
        <end position="1482"/>
    </location>
</feature>
<feature type="compositionally biased region" description="Polar residues" evidence="1">
    <location>
        <begin position="875"/>
        <end position="886"/>
    </location>
</feature>
<evidence type="ECO:0000256" key="1">
    <source>
        <dbReference type="SAM" id="MobiDB-lite"/>
    </source>
</evidence>
<dbReference type="Pfam" id="PF00651">
    <property type="entry name" value="BTB"/>
    <property type="match status" value="1"/>
</dbReference>
<feature type="compositionally biased region" description="Basic and acidic residues" evidence="1">
    <location>
        <begin position="656"/>
        <end position="669"/>
    </location>
</feature>
<dbReference type="GO" id="GO:0033557">
    <property type="term" value="C:Slx1-Slx4 complex"/>
    <property type="evidence" value="ECO:0007669"/>
    <property type="project" value="TreeGrafter"/>
</dbReference>
<sequence>MPKAVGRASQRKRKANKPTEENYASSSKSNVKLIKVLKGKLSNAHLDDCNNDFAEFQSSRAPARKKRRQNPEGEEITRKGVTSPVKTISVVEKNVTGEDKEQSNQEKHSKQSVRSSPRIKGKSNVGRGRSKTEDVSEVKDGKKISKQGIKKQGRVGNGAKEERKETEPVSFKKVSETESKGLESSQGEKEELKNHGVGLKDLTGGGTGEELVSCPCCGRTAPEIYPDGQGDMNNHALVCLHQKFGSSAGESNKPGNFSGKDSKMLEKEEVTKCQICNRVIDHMSTRKRTEHVNRCIDSATQSHANGKSSTKQSLHLDYNGSTTTDDEDEVVCQICHKNISHMNSRRRTQHVNRCIDSTFEEMKTTTPPSQDQPEQEPDVPSCVICGTSLNTYQKRKSHLKKCARENNISTLQLLDMVKKQELSSRDKPVSIEKPLSGQQQESIKPREAFSTGPATKAHKPRKKKKDDLDEDVQVAMAISASIAEQEEKEKRNLGITNENPPGMLDTASSKAEGVKKKKKGRGRPAKHKTLNFPVLLTRTSPENRKMWSEKIGALVEASLQQQRNVGKTPQNEKSELAKMYSKSAGEWEVIGQAHEGQDQDKTTKPIWQLSRCDALLGNTPFYVNTLRPYVTPPKASKPRTKRLRFEQSPHSEAVPEADKSDPFSPADDRIHGAITQETVDALMGLAMEDEEDTSRRSLSPSASGFIRSKLDTSDDEVPVEATDDITQEQYQLLASLRDLVDSPLLNPLTIKTKDGQKIHAHRFMLQLRCPALVKDASYGGKETLPDTIHLQDFTKLELLSVMSYLYAGDISFQDSDVPQIEKFAERYDLKELQDICSKRQSKSHGRIVTPSKGEEQEKDIQDLIQSIWDDKNEQEVSSQTGETSSESLDDPPNLADLTEIYEVAISQKSRYVDESSSSDDDDSSDNNNRLDKMNEKVDNKKDNNGDRDADGEGGADDVSRDGSKTDREGRLQNGRQDSVCRETGRTVKERGGKEGESCEDVVRDGDEGSRGEDEKRRSVSGNDELFRRMEGGKGGLENGGRERADHMHNGDNTGEAQSNEMMKDAAVRGSSEESLPGSAEEEEVAKITSEAMDSHTSAEKTRKGNRTGLRKDGGEGEETDRGYTVDEDELAVKSHSNMMAKRSDRRQSVERMDNGRSSAESLNEDDGTQTDSTMEVTPIQRRKKRERLRKTVSQNGKSSPSVEKGLLSKDIQGSLARKGTLVDLIAGEKKEGLPVFTPRKRGRPPKIPTGRKGEGQVSTSSESGGIDKAVVLSPLEETNQASSSKKDGQRVTNFSQKEDLPLVITPRKRGRPRKYKVIEKEKISRTTTSSESETLDKPKLPPSVEVSSPQSSQVSRELPPGFTPRKSERAQKNRSVKKKVETKTNLESKSWDRAVSSPLSQVSTLSRSASDTDAYSVENEWENLTPSGRKCGKTKKNSVNNTRVGKMESSESDHLNLSQGKVSLKNSENCKGSQEERSESLAKDNSFQVLKRKRGRPRKSEGLLKGAKKDDPRSRGSDGSLTGDREIGKGEKRTSESPSAKGSSTLFPYILQERRWSLRSPQSQEVEEKEKSPFGNNKSPLTKKKKKSTPVSTPVRKPFTKLATKKKSFKFKRIRTPLPHSKQKNDKNVMGKNKASGSSLVKKRKSTDGLSRSDTKSPKNVSSEKSSTATEIAEMVNGNEQSESSKDDHSDVSAALFNEDVSEVEGTPEGVEEKISKDFSVIAKPGNDFFSENYKVSDKLKFAASTPNYYLKYKDTISPLKVNLGRKVAVLHMRSVNSSGGEIELIQDMNTLKGKENVPELTDGDHLSPVGVDKTLNFDDNDGDGEDDIISPVVSPSPIHLSPSRVPETNSPASSPVFNYSLAHQEHKTMKRISQKSVEESGEEIVRKDEKSELEEMETNSPLRKETPDVSPCKSLNGSMSFSEGLCIGRGNDEELVSRSLSSQPIVSLSRRIPGSPVDIREKEKEGFPAETDKKDVLKGSEGVGEDRANSVILEEEVQSVVEKSSKDDNNGGEIAEVDGEETELPQGIDNAEDFAFDLEGENFVESLHLGQEEMVRTSQGETGVSSPSSFGQPERVSSPRRNPGESGNKDAMVDSIDLTNDDEEEEAGIVKSVVIDEIDLTDNEEIDLTDDEDVTEDVGPSAGKRSSVSVTPRIEVHHLAEGANGPTSISQDMVNGDGFPEETRVLPVIEGCSRSFIEDLAAAPSAEIWSDGELDMAQENCNEPAFLADQPAAQILNARSITLEEFCSPAPITPMPPYDEMVTPQLAMTKPQPSPLPQSMERLMAKNWECTLIQQMGM</sequence>
<feature type="compositionally biased region" description="Basic and acidic residues" evidence="1">
    <location>
        <begin position="421"/>
        <end position="430"/>
    </location>
</feature>
<comment type="caution">
    <text evidence="3">The sequence shown here is derived from an EMBL/GenBank/DDBJ whole genome shotgun (WGS) entry which is preliminary data.</text>
</comment>
<feature type="compositionally biased region" description="Basic and acidic residues" evidence="1">
    <location>
        <begin position="1092"/>
        <end position="1102"/>
    </location>
</feature>
<evidence type="ECO:0000313" key="4">
    <source>
        <dbReference type="Proteomes" id="UP001152320"/>
    </source>
</evidence>
<feature type="region of interest" description="Disordered" evidence="1">
    <location>
        <begin position="1874"/>
        <end position="1916"/>
    </location>
</feature>
<feature type="compositionally biased region" description="Polar residues" evidence="1">
    <location>
        <begin position="1536"/>
        <end position="1546"/>
    </location>
</feature>
<feature type="compositionally biased region" description="Polar residues" evidence="1">
    <location>
        <begin position="1658"/>
        <end position="1670"/>
    </location>
</feature>
<feature type="compositionally biased region" description="Basic residues" evidence="1">
    <location>
        <begin position="1603"/>
        <end position="1615"/>
    </location>
</feature>
<feature type="compositionally biased region" description="Polar residues" evidence="1">
    <location>
        <begin position="1191"/>
        <end position="1201"/>
    </location>
</feature>
<feature type="region of interest" description="Disordered" evidence="1">
    <location>
        <begin position="869"/>
        <end position="893"/>
    </location>
</feature>
<dbReference type="InterPro" id="IPR000210">
    <property type="entry name" value="BTB/POZ_dom"/>
</dbReference>
<dbReference type="PROSITE" id="PS50097">
    <property type="entry name" value="BTB"/>
    <property type="match status" value="1"/>
</dbReference>
<dbReference type="InterPro" id="IPR017956">
    <property type="entry name" value="AT_hook_DNA-bd_motif"/>
</dbReference>
<accession>A0A9Q1BLM0</accession>
<feature type="compositionally biased region" description="Basic and acidic residues" evidence="1">
    <location>
        <begin position="1962"/>
        <end position="1989"/>
    </location>
</feature>
<evidence type="ECO:0000259" key="2">
    <source>
        <dbReference type="PROSITE" id="PS50097"/>
    </source>
</evidence>
<dbReference type="GO" id="GO:0003677">
    <property type="term" value="F:DNA binding"/>
    <property type="evidence" value="ECO:0007669"/>
    <property type="project" value="InterPro"/>
</dbReference>
<feature type="compositionally biased region" description="Basic and acidic residues" evidence="1">
    <location>
        <begin position="1141"/>
        <end position="1154"/>
    </location>
</feature>
<feature type="region of interest" description="Disordered" evidence="1">
    <location>
        <begin position="2055"/>
        <end position="2109"/>
    </location>
</feature>
<feature type="compositionally biased region" description="Basic and acidic residues" evidence="1">
    <location>
        <begin position="130"/>
        <end position="143"/>
    </location>
</feature>
<feature type="region of interest" description="Disordered" evidence="1">
    <location>
        <begin position="633"/>
        <end position="669"/>
    </location>
</feature>
<feature type="compositionally biased region" description="Basic residues" evidence="1">
    <location>
        <begin position="515"/>
        <end position="529"/>
    </location>
</feature>
<feature type="compositionally biased region" description="Basic and acidic residues" evidence="1">
    <location>
        <begin position="957"/>
        <end position="970"/>
    </location>
</feature>
<dbReference type="SUPFAM" id="SSF54695">
    <property type="entry name" value="POZ domain"/>
    <property type="match status" value="1"/>
</dbReference>
<feature type="region of interest" description="Disordered" evidence="1">
    <location>
        <begin position="55"/>
        <end position="204"/>
    </location>
</feature>
<feature type="compositionally biased region" description="Basic and acidic residues" evidence="1">
    <location>
        <begin position="1445"/>
        <end position="1454"/>
    </location>
</feature>
<name>A0A9Q1BLM0_HOLLE</name>
<feature type="compositionally biased region" description="Basic and acidic residues" evidence="1">
    <location>
        <begin position="95"/>
        <end position="109"/>
    </location>
</feature>
<feature type="compositionally biased region" description="Basic and acidic residues" evidence="1">
    <location>
        <begin position="1498"/>
        <end position="1516"/>
    </location>
</feature>
<feature type="compositionally biased region" description="Basic and acidic residues" evidence="1">
    <location>
        <begin position="928"/>
        <end position="950"/>
    </location>
</feature>
<dbReference type="SMART" id="SM00384">
    <property type="entry name" value="AT_hook"/>
    <property type="match status" value="4"/>
</dbReference>
<proteinExistence type="predicted"/>
<dbReference type="OrthoDB" id="5576441at2759"/>
<feature type="region of interest" description="Disordered" evidence="1">
    <location>
        <begin position="906"/>
        <end position="1213"/>
    </location>
</feature>